<reference evidence="3 4" key="1">
    <citation type="journal article" date="2015" name="Sci. Rep.">
        <title>Chromosome-level genome map provides insights into diverse defense mechanisms in the medicinal fungus Ganoderma sinense.</title>
        <authorList>
            <person name="Zhu Y."/>
            <person name="Xu J."/>
            <person name="Sun C."/>
            <person name="Zhou S."/>
            <person name="Xu H."/>
            <person name="Nelson D.R."/>
            <person name="Qian J."/>
            <person name="Song J."/>
            <person name="Luo H."/>
            <person name="Xiang L."/>
            <person name="Li Y."/>
            <person name="Xu Z."/>
            <person name="Ji A."/>
            <person name="Wang L."/>
            <person name="Lu S."/>
            <person name="Hayward A."/>
            <person name="Sun W."/>
            <person name="Li X."/>
            <person name="Schwartz D.C."/>
            <person name="Wang Y."/>
            <person name="Chen S."/>
        </authorList>
    </citation>
    <scope>NUCLEOTIDE SEQUENCE [LARGE SCALE GENOMIC DNA]</scope>
    <source>
        <strain evidence="3 4">ZZ0214-1</strain>
    </source>
</reference>
<feature type="transmembrane region" description="Helical" evidence="1">
    <location>
        <begin position="194"/>
        <end position="212"/>
    </location>
</feature>
<accession>A0A2G8SPK3</accession>
<keyword evidence="4" id="KW-1185">Reference proteome</keyword>
<protein>
    <recommendedName>
        <fullName evidence="5">Transporter</fullName>
    </recommendedName>
</protein>
<sequence length="260" mass="29146">MLLIGLMLNSFVLTLGLAILDPETKVSPDSIIRHVLAHSPFPLDYRLMWQLTCLSWKLRTFLFQLCRVYLIVFRWVLSAREILWSAYPALCAVYPVVLAFNRFVLAYFRVILAVYRVLAAACRLNSAASRYAALVLVLATTGALTKEVVQLLRLFARLVFAGTTLSRKTYQVLVVCTSSLIVLSWLRIKSAVHYAIHALYEGLLAFVILQAARIRAQAMSLGSVVALLSRLGHVPRRAKTNVQEGGVRAWRDRNTSLTPA</sequence>
<proteinExistence type="predicted"/>
<dbReference type="OrthoDB" id="10430982at2759"/>
<evidence type="ECO:0000313" key="4">
    <source>
        <dbReference type="Proteomes" id="UP000230002"/>
    </source>
</evidence>
<evidence type="ECO:0000256" key="2">
    <source>
        <dbReference type="SAM" id="SignalP"/>
    </source>
</evidence>
<keyword evidence="1" id="KW-1133">Transmembrane helix</keyword>
<dbReference type="EMBL" id="AYKW01000003">
    <property type="protein sequence ID" value="PIL35699.1"/>
    <property type="molecule type" value="Genomic_DNA"/>
</dbReference>
<keyword evidence="1" id="KW-0472">Membrane</keyword>
<feature type="signal peptide" evidence="2">
    <location>
        <begin position="1"/>
        <end position="18"/>
    </location>
</feature>
<feature type="transmembrane region" description="Helical" evidence="1">
    <location>
        <begin position="89"/>
        <end position="111"/>
    </location>
</feature>
<gene>
    <name evidence="3" type="ORF">GSI_02429</name>
</gene>
<keyword evidence="2" id="KW-0732">Signal</keyword>
<feature type="chain" id="PRO_5013661400" description="Transporter" evidence="2">
    <location>
        <begin position="19"/>
        <end position="260"/>
    </location>
</feature>
<keyword evidence="1" id="KW-0812">Transmembrane</keyword>
<evidence type="ECO:0000313" key="3">
    <source>
        <dbReference type="EMBL" id="PIL35699.1"/>
    </source>
</evidence>
<dbReference type="AlphaFoldDB" id="A0A2G8SPK3"/>
<evidence type="ECO:0008006" key="5">
    <source>
        <dbReference type="Google" id="ProtNLM"/>
    </source>
</evidence>
<feature type="transmembrane region" description="Helical" evidence="1">
    <location>
        <begin position="170"/>
        <end position="188"/>
    </location>
</feature>
<dbReference type="Proteomes" id="UP000230002">
    <property type="component" value="Unassembled WGS sequence"/>
</dbReference>
<organism evidence="3 4">
    <name type="scientific">Ganoderma sinense ZZ0214-1</name>
    <dbReference type="NCBI Taxonomy" id="1077348"/>
    <lineage>
        <taxon>Eukaryota</taxon>
        <taxon>Fungi</taxon>
        <taxon>Dikarya</taxon>
        <taxon>Basidiomycota</taxon>
        <taxon>Agaricomycotina</taxon>
        <taxon>Agaricomycetes</taxon>
        <taxon>Polyporales</taxon>
        <taxon>Polyporaceae</taxon>
        <taxon>Ganoderma</taxon>
    </lineage>
</organism>
<comment type="caution">
    <text evidence="3">The sequence shown here is derived from an EMBL/GenBank/DDBJ whole genome shotgun (WGS) entry which is preliminary data.</text>
</comment>
<evidence type="ECO:0000256" key="1">
    <source>
        <dbReference type="SAM" id="Phobius"/>
    </source>
</evidence>
<feature type="transmembrane region" description="Helical" evidence="1">
    <location>
        <begin position="131"/>
        <end position="149"/>
    </location>
</feature>
<name>A0A2G8SPK3_9APHY</name>